<name>A0A2S3YUW3_9HYPH</name>
<dbReference type="AlphaFoldDB" id="A0A2S3YUW3"/>
<dbReference type="Gene3D" id="1.10.10.10">
    <property type="entry name" value="Winged helix-like DNA-binding domain superfamily/Winged helix DNA-binding domain"/>
    <property type="match status" value="1"/>
</dbReference>
<reference evidence="1 2" key="1">
    <citation type="journal article" date="2014" name="Syst. Appl. Microbiol.">
        <title>Microsymbionts of Phaseolus vulgaris in acid and alkaline soils of Mexico.</title>
        <authorList>
            <person name="Verastegui-Valdes M.M."/>
            <person name="Zhang Y.J."/>
            <person name="Rivera-Orduna F.N."/>
            <person name="Cheng H.P."/>
            <person name="Sui X.H."/>
            <person name="Wang E.T."/>
        </authorList>
    </citation>
    <scope>NUCLEOTIDE SEQUENCE [LARGE SCALE GENOMIC DNA]</scope>
    <source>
        <strain evidence="1 2">FG01</strain>
    </source>
</reference>
<proteinExistence type="predicted"/>
<dbReference type="Proteomes" id="UP000237511">
    <property type="component" value="Unassembled WGS sequence"/>
</dbReference>
<organism evidence="1 2">
    <name type="scientific">Sinorhizobium americanum</name>
    <dbReference type="NCBI Taxonomy" id="194963"/>
    <lineage>
        <taxon>Bacteria</taxon>
        <taxon>Pseudomonadati</taxon>
        <taxon>Pseudomonadota</taxon>
        <taxon>Alphaproteobacteria</taxon>
        <taxon>Hyphomicrobiales</taxon>
        <taxon>Rhizobiaceae</taxon>
        <taxon>Sinorhizobium/Ensifer group</taxon>
        <taxon>Sinorhizobium</taxon>
    </lineage>
</organism>
<dbReference type="InterPro" id="IPR036388">
    <property type="entry name" value="WH-like_DNA-bd_sf"/>
</dbReference>
<evidence type="ECO:0008006" key="3">
    <source>
        <dbReference type="Google" id="ProtNLM"/>
    </source>
</evidence>
<comment type="caution">
    <text evidence="1">The sequence shown here is derived from an EMBL/GenBank/DDBJ whole genome shotgun (WGS) entry which is preliminary data.</text>
</comment>
<accession>A0A2S3YUW3</accession>
<dbReference type="EMBL" id="LODU01000003">
    <property type="protein sequence ID" value="POH35442.1"/>
    <property type="molecule type" value="Genomic_DNA"/>
</dbReference>
<evidence type="ECO:0000313" key="1">
    <source>
        <dbReference type="EMBL" id="POH35442.1"/>
    </source>
</evidence>
<sequence>MKTSLVVCRKHIAKRMKKALKIRASFCKFVSGVTMPPPNAPQLDAFDRQILEILQRDNTTPQRTIGGAERSDVKVALHLTKWAKRPRCKRGGL</sequence>
<gene>
    <name evidence="1" type="ORF">ATY31_03010</name>
</gene>
<protein>
    <recommendedName>
        <fullName evidence="3">HTH asnC-type domain-containing protein</fullName>
    </recommendedName>
</protein>
<evidence type="ECO:0000313" key="2">
    <source>
        <dbReference type="Proteomes" id="UP000237511"/>
    </source>
</evidence>